<keyword evidence="7" id="KW-0594">Phospholipid biosynthesis</keyword>
<keyword evidence="7" id="KW-0443">Lipid metabolism</keyword>
<dbReference type="PANTHER" id="PTHR12358">
    <property type="entry name" value="SPHINGOSINE KINASE"/>
    <property type="match status" value="1"/>
</dbReference>
<dbReference type="InterPro" id="IPR005218">
    <property type="entry name" value="Diacylglycerol/lipid_kinase"/>
</dbReference>
<evidence type="ECO:0000313" key="11">
    <source>
        <dbReference type="Proteomes" id="UP000051223"/>
    </source>
</evidence>
<dbReference type="PANTHER" id="PTHR12358:SF54">
    <property type="entry name" value="SPHINGOSINE KINASE RELATED PROTEIN"/>
    <property type="match status" value="1"/>
</dbReference>
<keyword evidence="8" id="KW-1208">Phospholipid metabolism</keyword>
<dbReference type="InterPro" id="IPR017438">
    <property type="entry name" value="ATP-NAD_kinase_N"/>
</dbReference>
<dbReference type="GO" id="GO:0016301">
    <property type="term" value="F:kinase activity"/>
    <property type="evidence" value="ECO:0007669"/>
    <property type="project" value="UniProtKB-KW"/>
</dbReference>
<sequence>MNTKIILHILLNPVAGNGKSKKAYAKLIQFLKQKKIEYSTHSSSYSGNLTDIAQKYGNSLHSKNEILLVIGGDGSLNEVVNGIKRSQHPDTAIAYLPAGSGNDFARAAGLTNNPYKLVNQLLQNYPAQQVDCGFFVDNDIKNEPIYFINNFGIGLDAYIVNRSNSHSLKKKLNKINFGNLVYVSNIFNALIKQNTFSVTVRANEKEYKYDNVYFTTTTNHPYFGGGVAILPKANIYSHVLDTVVVQKPNFIKFIKLFTKLIKDGSHVNDPLFHYIEAQEIHIKTNIPEYSQIDGESGPYSKYDITFKIDYFNLRK</sequence>
<name>A0A0R1Y4U5_9LACO</name>
<dbReference type="GO" id="GO:0008654">
    <property type="term" value="P:phospholipid biosynthetic process"/>
    <property type="evidence" value="ECO:0007669"/>
    <property type="project" value="UniProtKB-KW"/>
</dbReference>
<dbReference type="RefSeq" id="WP_025079978.1">
    <property type="nucleotide sequence ID" value="NZ_AZGI01000090.1"/>
</dbReference>
<evidence type="ECO:0000256" key="5">
    <source>
        <dbReference type="ARBA" id="ARBA00022777"/>
    </source>
</evidence>
<dbReference type="InterPro" id="IPR001206">
    <property type="entry name" value="Diacylglycerol_kinase_cat_dom"/>
</dbReference>
<keyword evidence="11" id="KW-1185">Reference proteome</keyword>
<protein>
    <submittedName>
        <fullName evidence="10">Transcriptional regulator</fullName>
    </submittedName>
</protein>
<evidence type="ECO:0000256" key="2">
    <source>
        <dbReference type="ARBA" id="ARBA00005983"/>
    </source>
</evidence>
<organism evidence="10 11">
    <name type="scientific">Lactobacillus hamsteri DSM 5661 = JCM 6256</name>
    <dbReference type="NCBI Taxonomy" id="1423754"/>
    <lineage>
        <taxon>Bacteria</taxon>
        <taxon>Bacillati</taxon>
        <taxon>Bacillota</taxon>
        <taxon>Bacilli</taxon>
        <taxon>Lactobacillales</taxon>
        <taxon>Lactobacillaceae</taxon>
        <taxon>Lactobacillus</taxon>
    </lineage>
</organism>
<dbReference type="AlphaFoldDB" id="A0A0R1Y4U5"/>
<dbReference type="Proteomes" id="UP000051223">
    <property type="component" value="Unassembled WGS sequence"/>
</dbReference>
<dbReference type="eggNOG" id="COG1597">
    <property type="taxonomic scope" value="Bacteria"/>
</dbReference>
<dbReference type="NCBIfam" id="TIGR00147">
    <property type="entry name" value="YegS/Rv2252/BmrU family lipid kinase"/>
    <property type="match status" value="1"/>
</dbReference>
<gene>
    <name evidence="10" type="ORF">FC39_GL000307</name>
</gene>
<evidence type="ECO:0000313" key="10">
    <source>
        <dbReference type="EMBL" id="KRM37199.1"/>
    </source>
</evidence>
<reference evidence="10 11" key="1">
    <citation type="journal article" date="2015" name="Genome Announc.">
        <title>Expanding the biotechnology potential of lactobacilli through comparative genomics of 213 strains and associated genera.</title>
        <authorList>
            <person name="Sun Z."/>
            <person name="Harris H.M."/>
            <person name="McCann A."/>
            <person name="Guo C."/>
            <person name="Argimon S."/>
            <person name="Zhang W."/>
            <person name="Yang X."/>
            <person name="Jeffery I.B."/>
            <person name="Cooney J.C."/>
            <person name="Kagawa T.F."/>
            <person name="Liu W."/>
            <person name="Song Y."/>
            <person name="Salvetti E."/>
            <person name="Wrobel A."/>
            <person name="Rasinkangas P."/>
            <person name="Parkhill J."/>
            <person name="Rea M.C."/>
            <person name="O'Sullivan O."/>
            <person name="Ritari J."/>
            <person name="Douillard F.P."/>
            <person name="Paul Ross R."/>
            <person name="Yang R."/>
            <person name="Briner A.E."/>
            <person name="Felis G.E."/>
            <person name="de Vos W.M."/>
            <person name="Barrangou R."/>
            <person name="Klaenhammer T.R."/>
            <person name="Caufield P.W."/>
            <person name="Cui Y."/>
            <person name="Zhang H."/>
            <person name="O'Toole P.W."/>
        </authorList>
    </citation>
    <scope>NUCLEOTIDE SEQUENCE [LARGE SCALE GENOMIC DNA]</scope>
    <source>
        <strain evidence="10 11">DSM 5661</strain>
    </source>
</reference>
<dbReference type="OrthoDB" id="9786026at2"/>
<evidence type="ECO:0000256" key="4">
    <source>
        <dbReference type="ARBA" id="ARBA00022741"/>
    </source>
</evidence>
<dbReference type="Pfam" id="PF19279">
    <property type="entry name" value="YegS_C"/>
    <property type="match status" value="1"/>
</dbReference>
<evidence type="ECO:0000256" key="8">
    <source>
        <dbReference type="ARBA" id="ARBA00023264"/>
    </source>
</evidence>
<dbReference type="InterPro" id="IPR050187">
    <property type="entry name" value="Lipid_Phosphate_FormReg"/>
</dbReference>
<evidence type="ECO:0000256" key="7">
    <source>
        <dbReference type="ARBA" id="ARBA00023209"/>
    </source>
</evidence>
<keyword evidence="3" id="KW-0808">Transferase</keyword>
<keyword evidence="5" id="KW-0418">Kinase</keyword>
<comment type="similarity">
    <text evidence="2">Belongs to the diacylglycerol/lipid kinase family.</text>
</comment>
<evidence type="ECO:0000259" key="9">
    <source>
        <dbReference type="PROSITE" id="PS50146"/>
    </source>
</evidence>
<dbReference type="STRING" id="1423754.FC39_GL000307"/>
<accession>A0A0R1Y4U5</accession>
<dbReference type="PATRIC" id="fig|1423754.3.peg.320"/>
<dbReference type="SMART" id="SM00046">
    <property type="entry name" value="DAGKc"/>
    <property type="match status" value="1"/>
</dbReference>
<dbReference type="InterPro" id="IPR016064">
    <property type="entry name" value="NAD/diacylglycerol_kinase_sf"/>
</dbReference>
<evidence type="ECO:0000256" key="1">
    <source>
        <dbReference type="ARBA" id="ARBA00001946"/>
    </source>
</evidence>
<dbReference type="InterPro" id="IPR045540">
    <property type="entry name" value="YegS/DAGK_C"/>
</dbReference>
<dbReference type="Gene3D" id="2.60.200.40">
    <property type="match status" value="1"/>
</dbReference>
<dbReference type="GO" id="GO:0005524">
    <property type="term" value="F:ATP binding"/>
    <property type="evidence" value="ECO:0007669"/>
    <property type="project" value="UniProtKB-KW"/>
</dbReference>
<dbReference type="Pfam" id="PF00781">
    <property type="entry name" value="DAGK_cat"/>
    <property type="match status" value="1"/>
</dbReference>
<evidence type="ECO:0000256" key="6">
    <source>
        <dbReference type="ARBA" id="ARBA00022840"/>
    </source>
</evidence>
<proteinExistence type="inferred from homology"/>
<keyword evidence="6" id="KW-0067">ATP-binding</keyword>
<dbReference type="PROSITE" id="PS50146">
    <property type="entry name" value="DAGK"/>
    <property type="match status" value="1"/>
</dbReference>
<feature type="domain" description="DAGKc" evidence="9">
    <location>
        <begin position="2"/>
        <end position="139"/>
    </location>
</feature>
<evidence type="ECO:0000256" key="3">
    <source>
        <dbReference type="ARBA" id="ARBA00022679"/>
    </source>
</evidence>
<dbReference type="Gene3D" id="3.40.50.10330">
    <property type="entry name" value="Probable inorganic polyphosphate/atp-NAD kinase, domain 1"/>
    <property type="match status" value="1"/>
</dbReference>
<keyword evidence="7" id="KW-0444">Lipid biosynthesis</keyword>
<comment type="cofactor">
    <cofactor evidence="1">
        <name>Mg(2+)</name>
        <dbReference type="ChEBI" id="CHEBI:18420"/>
    </cofactor>
</comment>
<keyword evidence="4" id="KW-0547">Nucleotide-binding</keyword>
<comment type="caution">
    <text evidence="10">The sequence shown here is derived from an EMBL/GenBank/DDBJ whole genome shotgun (WGS) entry which is preliminary data.</text>
</comment>
<dbReference type="EMBL" id="AZGI01000090">
    <property type="protein sequence ID" value="KRM37199.1"/>
    <property type="molecule type" value="Genomic_DNA"/>
</dbReference>
<dbReference type="SUPFAM" id="SSF111331">
    <property type="entry name" value="NAD kinase/diacylglycerol kinase-like"/>
    <property type="match status" value="1"/>
</dbReference>